<accession>A0ABM4UFC8</accession>
<feature type="domain" description="Reverse transcriptase" evidence="1">
    <location>
        <begin position="427"/>
        <end position="683"/>
    </location>
</feature>
<dbReference type="GeneID" id="140007176"/>
<dbReference type="Proteomes" id="UP001652660">
    <property type="component" value="Chromosome 5c"/>
</dbReference>
<sequence>MDGWMVNREGSVWVFYQAGFQCVQVGESPQHISLRISSQVLLAPVYFSFIHGKCTEQKRALLWSALLVDKPSDDPWLVVGDFNTIISAEEKRGGLPFRIDEGVEMRSFMSRAGVFDAGFSRSCFTWCNNRGGGARIWKCLDRLLCSLSAARMGMNFGVRRLGREPSDHAPLLLSASTRLDNKPRSFRFLNVWTSKPELLDVIRTSWSTFYPGRPLQRLAAKLQHVKCALQPQLWSRVHFGNIFDAIKQAEEAVMAAEAAFDSDNSQQQWLALQEARAVMRQSLVKEEAYWRQKARIKWLQDGDKNSRFFHAVVAERRAKSIIHRIRNSEGEWLRDETQISAEAVDYFTSLFVAEPCSASWRTLEVIPKIISREQNDELERLPSMEEIREVVFTMDGESAAGPNGFTGRFFTFAWDVVGQDVLEVVVSFFCGHELPRSVFSILIVLIPKMSSPQDFSQFRPINLCIFVNKVISKTLAARLAKVLPSIISPQQSRFVKGRQIFDNFLLAQELVSDIHQKNREGNVVLKLDMAKAYDRRLISNVWFSVIVNGAPQGFFKSSRGLRQGDLLSPALFVISAEVLSRLINSLSNYRGFMPYRIPQGCLPITHLAYADDIIIFSSGLRRSVRLVMKALDEYVSVSGQNVNQQKSCVLAHAKFPCGRKRIIAEMTGFQSREFPVKYLGCPLYAGRRRRCYFAGGGAGLRSLKHVFDAFSMRLWWHFWLRQSLWTEFMNQKYCPNFHPCFADASPGDSWTWKRMVAIQGVAEQHIHWVLARGGVSFWHDNWLGTGPLCRHVDTFQECNVSNFVEQGCWNVQRLSEVAPGRWVGRIMGMVPPSPDQADTMVWAPSISSAFSLASAYWISQEGGNSSWLYSRLWLPGLSLKVSFFMLRLVGFRLPMMDRLHKLGILGPSRCFCCIYPCQESIDHIFCTGVVAKQIWGYFKGVIGGFQVSSTLRHKLVSWWLRPTRNRYLLYLFRLLPSLICWNLWKMLNSVVFDDHLWPIAQVCVAIFGDLRDIFLLKFQGLSTLDQDWPGFYGLVAGLHGVSRTLVVRWSRPDSLVVKLNLDGCSQGNP</sequence>
<dbReference type="PANTHER" id="PTHR46890:SF28">
    <property type="entry name" value="REVERSE TRANSCRIPTASE DOMAIN-CONTAINING PROTEIN"/>
    <property type="match status" value="1"/>
</dbReference>
<evidence type="ECO:0000313" key="2">
    <source>
        <dbReference type="Proteomes" id="UP001652660"/>
    </source>
</evidence>
<dbReference type="PANTHER" id="PTHR46890">
    <property type="entry name" value="NON-LTR RETROLELEMENT REVERSE TRANSCRIPTASE-LIKE PROTEIN-RELATED"/>
    <property type="match status" value="1"/>
</dbReference>
<dbReference type="SUPFAM" id="SSF56219">
    <property type="entry name" value="DNase I-like"/>
    <property type="match status" value="1"/>
</dbReference>
<dbReference type="InterPro" id="IPR026960">
    <property type="entry name" value="RVT-Znf"/>
</dbReference>
<dbReference type="Pfam" id="PF13966">
    <property type="entry name" value="zf-RVT"/>
    <property type="match status" value="1"/>
</dbReference>
<keyword evidence="2" id="KW-1185">Reference proteome</keyword>
<evidence type="ECO:0000259" key="1">
    <source>
        <dbReference type="PROSITE" id="PS50878"/>
    </source>
</evidence>
<dbReference type="Pfam" id="PF03372">
    <property type="entry name" value="Exo_endo_phos"/>
    <property type="match status" value="1"/>
</dbReference>
<dbReference type="CDD" id="cd01650">
    <property type="entry name" value="RT_nLTR_like"/>
    <property type="match status" value="1"/>
</dbReference>
<organism evidence="2 3">
    <name type="scientific">Coffea arabica</name>
    <name type="common">Arabian coffee</name>
    <dbReference type="NCBI Taxonomy" id="13443"/>
    <lineage>
        <taxon>Eukaryota</taxon>
        <taxon>Viridiplantae</taxon>
        <taxon>Streptophyta</taxon>
        <taxon>Embryophyta</taxon>
        <taxon>Tracheophyta</taxon>
        <taxon>Spermatophyta</taxon>
        <taxon>Magnoliopsida</taxon>
        <taxon>eudicotyledons</taxon>
        <taxon>Gunneridae</taxon>
        <taxon>Pentapetalae</taxon>
        <taxon>asterids</taxon>
        <taxon>lamiids</taxon>
        <taxon>Gentianales</taxon>
        <taxon>Rubiaceae</taxon>
        <taxon>Ixoroideae</taxon>
        <taxon>Gardenieae complex</taxon>
        <taxon>Bertiereae - Coffeeae clade</taxon>
        <taxon>Coffeeae</taxon>
        <taxon>Coffea</taxon>
    </lineage>
</organism>
<dbReference type="PROSITE" id="PS50878">
    <property type="entry name" value="RT_POL"/>
    <property type="match status" value="1"/>
</dbReference>
<evidence type="ECO:0000313" key="3">
    <source>
        <dbReference type="RefSeq" id="XP_071905965.1"/>
    </source>
</evidence>
<reference evidence="3" key="1">
    <citation type="submission" date="2025-08" db="UniProtKB">
        <authorList>
            <consortium name="RefSeq"/>
        </authorList>
    </citation>
    <scope>IDENTIFICATION</scope>
    <source>
        <tissue evidence="3">Leaves</tissue>
    </source>
</reference>
<protein>
    <recommendedName>
        <fullName evidence="1">Reverse transcriptase domain-containing protein</fullName>
    </recommendedName>
</protein>
<name>A0ABM4UFC8_COFAR</name>
<dbReference type="InterPro" id="IPR000477">
    <property type="entry name" value="RT_dom"/>
</dbReference>
<dbReference type="Gene3D" id="3.60.10.10">
    <property type="entry name" value="Endonuclease/exonuclease/phosphatase"/>
    <property type="match status" value="1"/>
</dbReference>
<dbReference type="InterPro" id="IPR052343">
    <property type="entry name" value="Retrotransposon-Effector_Assoc"/>
</dbReference>
<dbReference type="InterPro" id="IPR005135">
    <property type="entry name" value="Endo/exonuclease/phosphatase"/>
</dbReference>
<proteinExistence type="predicted"/>
<dbReference type="Pfam" id="PF00078">
    <property type="entry name" value="RVT_1"/>
    <property type="match status" value="1"/>
</dbReference>
<gene>
    <name evidence="3" type="primary">LOC140007176</name>
</gene>
<dbReference type="InterPro" id="IPR036691">
    <property type="entry name" value="Endo/exonu/phosph_ase_sf"/>
</dbReference>
<dbReference type="RefSeq" id="XP_071905965.1">
    <property type="nucleotide sequence ID" value="XM_072049864.1"/>
</dbReference>